<proteinExistence type="predicted"/>
<dbReference type="GO" id="GO:0032259">
    <property type="term" value="P:methylation"/>
    <property type="evidence" value="ECO:0007669"/>
    <property type="project" value="UniProtKB-KW"/>
</dbReference>
<name>A0A6P1C0X2_RHITR</name>
<gene>
    <name evidence="1" type="ORF">GXW80_06240</name>
</gene>
<keyword evidence="1" id="KW-0489">Methyltransferase</keyword>
<dbReference type="GO" id="GO:0008168">
    <property type="term" value="F:methyltransferase activity"/>
    <property type="evidence" value="ECO:0007669"/>
    <property type="project" value="UniProtKB-KW"/>
</dbReference>
<reference evidence="1 2" key="1">
    <citation type="submission" date="2020-02" db="EMBL/GenBank/DDBJ databases">
        <title>Draft genome sequence of Rhizobium tropici.</title>
        <authorList>
            <person name="Khayi S."/>
            <person name="Jemo M."/>
        </authorList>
    </citation>
    <scope>NUCLEOTIDE SEQUENCE [LARGE SCALE GENOMIC DNA]</scope>
    <source>
        <strain evidence="1 2">A12</strain>
    </source>
</reference>
<organism evidence="1 2">
    <name type="scientific">Rhizobium tropici</name>
    <dbReference type="NCBI Taxonomy" id="398"/>
    <lineage>
        <taxon>Bacteria</taxon>
        <taxon>Pseudomonadati</taxon>
        <taxon>Pseudomonadota</taxon>
        <taxon>Alphaproteobacteria</taxon>
        <taxon>Hyphomicrobiales</taxon>
        <taxon>Rhizobiaceae</taxon>
        <taxon>Rhizobium/Agrobacterium group</taxon>
        <taxon>Rhizobium</taxon>
    </lineage>
</organism>
<dbReference type="EMBL" id="JAADZA010000004">
    <property type="protein sequence ID" value="NEV10588.1"/>
    <property type="molecule type" value="Genomic_DNA"/>
</dbReference>
<comment type="caution">
    <text evidence="1">The sequence shown here is derived from an EMBL/GenBank/DDBJ whole genome shotgun (WGS) entry which is preliminary data.</text>
</comment>
<sequence>MKTDPESFILANTSLMAPPHVPEVRLHLASEAHELWLKTEEELEEIGLPPPFWA</sequence>
<protein>
    <submittedName>
        <fullName evidence="1">Methyltransferase</fullName>
    </submittedName>
</protein>
<feature type="non-terminal residue" evidence="1">
    <location>
        <position position="54"/>
    </location>
</feature>
<evidence type="ECO:0000313" key="1">
    <source>
        <dbReference type="EMBL" id="NEV10588.1"/>
    </source>
</evidence>
<dbReference type="AlphaFoldDB" id="A0A6P1C0X2"/>
<keyword evidence="1" id="KW-0808">Transferase</keyword>
<dbReference type="Proteomes" id="UP000471190">
    <property type="component" value="Unassembled WGS sequence"/>
</dbReference>
<accession>A0A6P1C0X2</accession>
<evidence type="ECO:0000313" key="2">
    <source>
        <dbReference type="Proteomes" id="UP000471190"/>
    </source>
</evidence>